<dbReference type="SUPFAM" id="SSF47459">
    <property type="entry name" value="HLH, helix-loop-helix DNA-binding domain"/>
    <property type="match status" value="1"/>
</dbReference>
<evidence type="ECO:0000259" key="3">
    <source>
        <dbReference type="Pfam" id="PF00010"/>
    </source>
</evidence>
<dbReference type="InterPro" id="IPR011598">
    <property type="entry name" value="bHLH_dom"/>
</dbReference>
<protein>
    <recommendedName>
        <fullName evidence="3">BHLH domain-containing protein</fullName>
    </recommendedName>
</protein>
<organism evidence="4">
    <name type="scientific">Entomoneis paludosa</name>
    <dbReference type="NCBI Taxonomy" id="265537"/>
    <lineage>
        <taxon>Eukaryota</taxon>
        <taxon>Sar</taxon>
        <taxon>Stramenopiles</taxon>
        <taxon>Ochrophyta</taxon>
        <taxon>Bacillariophyta</taxon>
        <taxon>Bacillariophyceae</taxon>
        <taxon>Bacillariophycidae</taxon>
        <taxon>Entomoneidaceae</taxon>
        <taxon>Entomoneis</taxon>
    </lineage>
</organism>
<feature type="domain" description="BHLH" evidence="3">
    <location>
        <begin position="116"/>
        <end position="141"/>
    </location>
</feature>
<accession>A0A7S2Y2G6</accession>
<dbReference type="GO" id="GO:0046983">
    <property type="term" value="F:protein dimerization activity"/>
    <property type="evidence" value="ECO:0007669"/>
    <property type="project" value="InterPro"/>
</dbReference>
<feature type="compositionally biased region" description="Low complexity" evidence="2">
    <location>
        <begin position="351"/>
        <end position="374"/>
    </location>
</feature>
<evidence type="ECO:0000256" key="2">
    <source>
        <dbReference type="SAM" id="MobiDB-lite"/>
    </source>
</evidence>
<evidence type="ECO:0000313" key="4">
    <source>
        <dbReference type="EMBL" id="CAD9945044.1"/>
    </source>
</evidence>
<reference evidence="4" key="1">
    <citation type="submission" date="2021-01" db="EMBL/GenBank/DDBJ databases">
        <authorList>
            <person name="Corre E."/>
            <person name="Pelletier E."/>
            <person name="Niang G."/>
            <person name="Scheremetjew M."/>
            <person name="Finn R."/>
            <person name="Kale V."/>
            <person name="Holt S."/>
            <person name="Cochrane G."/>
            <person name="Meng A."/>
            <person name="Brown T."/>
            <person name="Cohen L."/>
        </authorList>
    </citation>
    <scope>NUCLEOTIDE SEQUENCE</scope>
    <source>
        <strain evidence="4">CCMP125</strain>
    </source>
</reference>
<feature type="region of interest" description="Disordered" evidence="2">
    <location>
        <begin position="351"/>
        <end position="403"/>
    </location>
</feature>
<dbReference type="Gene3D" id="4.10.280.10">
    <property type="entry name" value="Helix-loop-helix DNA-binding domain"/>
    <property type="match status" value="1"/>
</dbReference>
<feature type="compositionally biased region" description="Low complexity" evidence="2">
    <location>
        <begin position="90"/>
        <end position="107"/>
    </location>
</feature>
<proteinExistence type="predicted"/>
<name>A0A7S2Y2G6_9STRA</name>
<dbReference type="AlphaFoldDB" id="A0A7S2Y2G6"/>
<keyword evidence="1" id="KW-0175">Coiled coil</keyword>
<dbReference type="Pfam" id="PF00010">
    <property type="entry name" value="HLH"/>
    <property type="match status" value="1"/>
</dbReference>
<sequence length="403" mass="42339">MSTPNDSHTAPDLHTAAVPDLHHHPEEASVSHEDHEEVVAHAVAAAAHLSEDMMHEFLQGVSFDPHHHFQHEHHHPEAPVAVECVEVPAPTESTAEGTTTATTTAESKPPPTARSDRKRAREKQRRADVNQKFDELTSMLKSIEVQLTETASSSTGASPLPPFSYGAAAGSGSASSCMPNNRVDLIARTIQILSCLSQERQSLLEANQDLDREFKRAKKAGEETAAKLKQAMTQPVSAGKNQMLMMVPMLVQQQQAQAQMQQAQQAQMQQAQMPAAAAAASSEEATPSAAMPAMASPFMHPGMMGMPGMMPMAPTDASAAAGMPTMTPWGPMMMPSPMGMPWAGNPMMASMPSMTTTAMPTPAAASPPSGGSSPQGSDSLDNSSQGKPAAAASSASGNLAHCA</sequence>
<dbReference type="EMBL" id="HBHT01003903">
    <property type="protein sequence ID" value="CAD9945044.1"/>
    <property type="molecule type" value="Transcribed_RNA"/>
</dbReference>
<feature type="region of interest" description="Disordered" evidence="2">
    <location>
        <begin position="90"/>
        <end position="127"/>
    </location>
</feature>
<feature type="coiled-coil region" evidence="1">
    <location>
        <begin position="193"/>
        <end position="220"/>
    </location>
</feature>
<evidence type="ECO:0000256" key="1">
    <source>
        <dbReference type="SAM" id="Coils"/>
    </source>
</evidence>
<dbReference type="InterPro" id="IPR036638">
    <property type="entry name" value="HLH_DNA-bd_sf"/>
</dbReference>
<gene>
    <name evidence="4" type="ORF">APAL1065_LOCUS2606</name>
</gene>
<feature type="compositionally biased region" description="Polar residues" evidence="2">
    <location>
        <begin position="375"/>
        <end position="386"/>
    </location>
</feature>